<keyword evidence="4" id="KW-1185">Reference proteome</keyword>
<dbReference type="AlphaFoldDB" id="A0A563E7K6"/>
<dbReference type="InterPro" id="IPR025508">
    <property type="entry name" value="DUF4395"/>
</dbReference>
<keyword evidence="1" id="KW-1133">Transmembrane helix</keyword>
<protein>
    <submittedName>
        <fullName evidence="3">DUF4395 domain-containing protein</fullName>
    </submittedName>
</protein>
<evidence type="ECO:0000313" key="3">
    <source>
        <dbReference type="EMBL" id="TWP38568.1"/>
    </source>
</evidence>
<feature type="transmembrane region" description="Helical" evidence="1">
    <location>
        <begin position="26"/>
        <end position="54"/>
    </location>
</feature>
<feature type="transmembrane region" description="Helical" evidence="1">
    <location>
        <begin position="118"/>
        <end position="142"/>
    </location>
</feature>
<feature type="transmembrane region" description="Helical" evidence="1">
    <location>
        <begin position="91"/>
        <end position="112"/>
    </location>
</feature>
<dbReference type="Proteomes" id="UP000320244">
    <property type="component" value="Unassembled WGS sequence"/>
</dbReference>
<sequence>MSYILVAMKNLIGFPNPVNEKAARTVAAVVAVIAVVILATGWLWLLVPLAYGFIARAITGPRLSPLGAVAMRVIGPRLGSPRLVAGPPKRFAQAIGAALTTVAAIGGLALGWTTVALVLTGVLAVFAVLESVLGFCAGCFAFGQLMRIGVIPAEVCVECANIQLRQAA</sequence>
<comment type="caution">
    <text evidence="3">The sequence shown here is derived from an EMBL/GenBank/DDBJ whole genome shotgun (WGS) entry which is preliminary data.</text>
</comment>
<dbReference type="Pfam" id="PF14340">
    <property type="entry name" value="DUF4395"/>
    <property type="match status" value="1"/>
</dbReference>
<dbReference type="OrthoDB" id="345402at2"/>
<accession>A0A563E7K6</accession>
<feature type="domain" description="DUF4395" evidence="2">
    <location>
        <begin position="18"/>
        <end position="147"/>
    </location>
</feature>
<gene>
    <name evidence="3" type="ORF">FGL98_01895</name>
</gene>
<keyword evidence="1" id="KW-0472">Membrane</keyword>
<organism evidence="3 4">
    <name type="scientific">Leekyejoonella antrihumi</name>
    <dbReference type="NCBI Taxonomy" id="1660198"/>
    <lineage>
        <taxon>Bacteria</taxon>
        <taxon>Bacillati</taxon>
        <taxon>Actinomycetota</taxon>
        <taxon>Actinomycetes</taxon>
        <taxon>Micrococcales</taxon>
        <taxon>Dermacoccaceae</taxon>
        <taxon>Leekyejoonella</taxon>
    </lineage>
</organism>
<name>A0A563E7K6_9MICO</name>
<proteinExistence type="predicted"/>
<reference evidence="3 4" key="2">
    <citation type="submission" date="2019-08" db="EMBL/GenBank/DDBJ databases">
        <title>Jejuicoccus antrihumi gen. nov., sp. nov., a new member of the family Dermacoccaceae isolated from a cave.</title>
        <authorList>
            <person name="Schumann P."/>
            <person name="Kim I.S."/>
        </authorList>
    </citation>
    <scope>NUCLEOTIDE SEQUENCE [LARGE SCALE GENOMIC DNA]</scope>
    <source>
        <strain evidence="3 4">C5-26</strain>
    </source>
</reference>
<reference evidence="3 4" key="1">
    <citation type="submission" date="2019-05" db="EMBL/GenBank/DDBJ databases">
        <authorList>
            <person name="Lee S.D."/>
        </authorList>
    </citation>
    <scope>NUCLEOTIDE SEQUENCE [LARGE SCALE GENOMIC DNA]</scope>
    <source>
        <strain evidence="3 4">C5-26</strain>
    </source>
</reference>
<dbReference type="EMBL" id="VCQV01000002">
    <property type="protein sequence ID" value="TWP38568.1"/>
    <property type="molecule type" value="Genomic_DNA"/>
</dbReference>
<keyword evidence="1" id="KW-0812">Transmembrane</keyword>
<evidence type="ECO:0000256" key="1">
    <source>
        <dbReference type="SAM" id="Phobius"/>
    </source>
</evidence>
<evidence type="ECO:0000313" key="4">
    <source>
        <dbReference type="Proteomes" id="UP000320244"/>
    </source>
</evidence>
<evidence type="ECO:0000259" key="2">
    <source>
        <dbReference type="Pfam" id="PF14340"/>
    </source>
</evidence>